<dbReference type="PRINTS" id="PR00344">
    <property type="entry name" value="BCTRLSENSOR"/>
</dbReference>
<dbReference type="PROSITE" id="PS50894">
    <property type="entry name" value="HPT"/>
    <property type="match status" value="1"/>
</dbReference>
<dbReference type="InterPro" id="IPR008207">
    <property type="entry name" value="Sig_transdc_His_kin_Hpt_dom"/>
</dbReference>
<dbReference type="InterPro" id="IPR002545">
    <property type="entry name" value="CheW-lke_dom"/>
</dbReference>
<accession>A0A644WFS2</accession>
<feature type="domain" description="HPt" evidence="14">
    <location>
        <begin position="2"/>
        <end position="106"/>
    </location>
</feature>
<feature type="region of interest" description="Disordered" evidence="11">
    <location>
        <begin position="257"/>
        <end position="308"/>
    </location>
</feature>
<dbReference type="GO" id="GO:0005737">
    <property type="term" value="C:cytoplasm"/>
    <property type="evidence" value="ECO:0007669"/>
    <property type="project" value="InterPro"/>
</dbReference>
<feature type="domain" description="Histidine kinase" evidence="12">
    <location>
        <begin position="334"/>
        <end position="556"/>
    </location>
</feature>
<dbReference type="SUPFAM" id="SSF55874">
    <property type="entry name" value="ATPase domain of HSP90 chaperone/DNA topoisomerase II/histidine kinase"/>
    <property type="match status" value="1"/>
</dbReference>
<dbReference type="Pfam" id="PF01627">
    <property type="entry name" value="Hpt"/>
    <property type="match status" value="1"/>
</dbReference>
<dbReference type="InterPro" id="IPR051315">
    <property type="entry name" value="Bact_Chemotaxis_CheA"/>
</dbReference>
<dbReference type="CDD" id="cd16916">
    <property type="entry name" value="HATPase_CheA-like"/>
    <property type="match status" value="1"/>
</dbReference>
<feature type="compositionally biased region" description="Pro residues" evidence="11">
    <location>
        <begin position="284"/>
        <end position="295"/>
    </location>
</feature>
<evidence type="ECO:0000313" key="15">
    <source>
        <dbReference type="EMBL" id="MPM01154.1"/>
    </source>
</evidence>
<dbReference type="InterPro" id="IPR036890">
    <property type="entry name" value="HATPase_C_sf"/>
</dbReference>
<reference evidence="15" key="1">
    <citation type="submission" date="2019-08" db="EMBL/GenBank/DDBJ databases">
        <authorList>
            <person name="Kucharzyk K."/>
            <person name="Murdoch R.W."/>
            <person name="Higgins S."/>
            <person name="Loffler F."/>
        </authorList>
    </citation>
    <scope>NUCLEOTIDE SEQUENCE</scope>
</reference>
<evidence type="ECO:0000256" key="8">
    <source>
        <dbReference type="ARBA" id="ARBA00022777"/>
    </source>
</evidence>
<dbReference type="InterPro" id="IPR036097">
    <property type="entry name" value="HisK_dim/P_sf"/>
</dbReference>
<keyword evidence="10" id="KW-0902">Two-component regulatory system</keyword>
<evidence type="ECO:0000259" key="14">
    <source>
        <dbReference type="PROSITE" id="PS50894"/>
    </source>
</evidence>
<organism evidence="15">
    <name type="scientific">bioreactor metagenome</name>
    <dbReference type="NCBI Taxonomy" id="1076179"/>
    <lineage>
        <taxon>unclassified sequences</taxon>
        <taxon>metagenomes</taxon>
        <taxon>ecological metagenomes</taxon>
    </lineage>
</organism>
<dbReference type="InterPro" id="IPR037006">
    <property type="entry name" value="CheA-like_homodim_sf"/>
</dbReference>
<dbReference type="InterPro" id="IPR003594">
    <property type="entry name" value="HATPase_dom"/>
</dbReference>
<dbReference type="Pfam" id="PF02518">
    <property type="entry name" value="HATPase_c"/>
    <property type="match status" value="1"/>
</dbReference>
<dbReference type="InterPro" id="IPR037052">
    <property type="entry name" value="CheA-like_P2_sf"/>
</dbReference>
<dbReference type="GO" id="GO:0000155">
    <property type="term" value="F:phosphorelay sensor kinase activity"/>
    <property type="evidence" value="ECO:0007669"/>
    <property type="project" value="InterPro"/>
</dbReference>
<dbReference type="CDD" id="cd00088">
    <property type="entry name" value="HPT"/>
    <property type="match status" value="1"/>
</dbReference>
<dbReference type="SUPFAM" id="SSF47384">
    <property type="entry name" value="Homodimeric domain of signal transducing histidine kinase"/>
    <property type="match status" value="1"/>
</dbReference>
<dbReference type="AlphaFoldDB" id="A0A644WFS2"/>
<dbReference type="PROSITE" id="PS50109">
    <property type="entry name" value="HIS_KIN"/>
    <property type="match status" value="1"/>
</dbReference>
<keyword evidence="8" id="KW-0418">Kinase</keyword>
<dbReference type="Pfam" id="PF01584">
    <property type="entry name" value="CheW"/>
    <property type="match status" value="1"/>
</dbReference>
<dbReference type="InterPro" id="IPR004105">
    <property type="entry name" value="CheA-like_dim"/>
</dbReference>
<dbReference type="Pfam" id="PF07194">
    <property type="entry name" value="P2"/>
    <property type="match status" value="1"/>
</dbReference>
<dbReference type="EC" id="2.7.13.3" evidence="2"/>
<proteinExistence type="predicted"/>
<keyword evidence="9" id="KW-0067">ATP-binding</keyword>
<evidence type="ECO:0000256" key="11">
    <source>
        <dbReference type="SAM" id="MobiDB-lite"/>
    </source>
</evidence>
<dbReference type="GO" id="GO:0005524">
    <property type="term" value="F:ATP binding"/>
    <property type="evidence" value="ECO:0007669"/>
    <property type="project" value="UniProtKB-KW"/>
</dbReference>
<evidence type="ECO:0000256" key="10">
    <source>
        <dbReference type="ARBA" id="ARBA00023012"/>
    </source>
</evidence>
<dbReference type="SMART" id="SM00387">
    <property type="entry name" value="HATPase_c"/>
    <property type="match status" value="1"/>
</dbReference>
<feature type="compositionally biased region" description="Basic and acidic residues" evidence="11">
    <location>
        <begin position="258"/>
        <end position="270"/>
    </location>
</feature>
<sequence>MTNMDMSQYLGAFLDEAGDNLKHLDDLILAVEKDQTDMDNIAEIFRSAHTLKGMSSTMGFDRMASLTHAMEDMLDSVRRGTYSLKAKDIDLLFRSLDTLQAMVDSIRNGNGDGSVETDDLVAAMRNAPKEVQAAGMQPEDAPSPGEEKEFSGQELQWISEASGLGLNVYEVRVSLSPDCLLKAARAYMVVSRLDEMGDIIKTVPPVEALENEEFDHEFIVYAATSRSLEQVRDAVARVSEVVGADVCEVSRDSAVLPADREAVEPPKEKAPAAGAGKEVKEKTPPPAGSTPPAPAQPQRKSEAAKKANQTVRVDIGRLDKLMNLVGELVIGRARIERLVQEAHLREFDEPLSQLGRISGDIQELVTKLRMVPVSFIFERFPRLVRDLSKTLGKEIELVMEGQETELDRTVIDEIGDPMVHIIRNSIDHGVEIPAERKKAGKPEKGLIKISAYQEGSGVIIEVTDDGKGIDASKVRAKALANGTITEEESAAMSDEEVVNLIFLPGFSMAEKVTDVSGRGVGMDAVKTKVESLGGQFDVSTEVGAGTRVFVRLPLTLAIVLALLIKVGDETYALPLENVEETILVKKENVKTVHGTPATLLRGDVLTLCNLAEMLGTSRNGEEAGDEYPVVVVKTGKTRIGFIVDELIGQQDIVIKSLGRFLSKIRGIAGATILGDGNVALILDVAGLYGR</sequence>
<evidence type="ECO:0000259" key="12">
    <source>
        <dbReference type="PROSITE" id="PS50109"/>
    </source>
</evidence>
<evidence type="ECO:0000259" key="13">
    <source>
        <dbReference type="PROSITE" id="PS50851"/>
    </source>
</evidence>
<dbReference type="InterPro" id="IPR004358">
    <property type="entry name" value="Sig_transdc_His_kin-like_C"/>
</dbReference>
<dbReference type="SMART" id="SM01231">
    <property type="entry name" value="H-kinase_dim"/>
    <property type="match status" value="1"/>
</dbReference>
<evidence type="ECO:0000256" key="1">
    <source>
        <dbReference type="ARBA" id="ARBA00000085"/>
    </source>
</evidence>
<dbReference type="InterPro" id="IPR010808">
    <property type="entry name" value="CheA_P2-bd"/>
</dbReference>
<dbReference type="Gene3D" id="2.30.30.40">
    <property type="entry name" value="SH3 Domains"/>
    <property type="match status" value="1"/>
</dbReference>
<dbReference type="InterPro" id="IPR036061">
    <property type="entry name" value="CheW-like_dom_sf"/>
</dbReference>
<dbReference type="PANTHER" id="PTHR43395">
    <property type="entry name" value="SENSOR HISTIDINE KINASE CHEA"/>
    <property type="match status" value="1"/>
</dbReference>
<dbReference type="Gene3D" id="1.10.287.560">
    <property type="entry name" value="Histidine kinase CheA-like, homodimeric domain"/>
    <property type="match status" value="1"/>
</dbReference>
<dbReference type="Pfam" id="PF02895">
    <property type="entry name" value="H-kinase_dim"/>
    <property type="match status" value="1"/>
</dbReference>
<evidence type="ECO:0000256" key="5">
    <source>
        <dbReference type="ARBA" id="ARBA00022553"/>
    </source>
</evidence>
<dbReference type="Gene3D" id="3.30.70.1110">
    <property type="entry name" value="Histidine kinase CheA-like, P2 response regulator-binding domain"/>
    <property type="match status" value="1"/>
</dbReference>
<dbReference type="FunFam" id="2.30.30.40:FF:000048">
    <property type="entry name" value="Chemotaxis protein CheA, putative"/>
    <property type="match status" value="1"/>
</dbReference>
<dbReference type="PROSITE" id="PS50851">
    <property type="entry name" value="CHEW"/>
    <property type="match status" value="1"/>
</dbReference>
<dbReference type="SUPFAM" id="SSF47226">
    <property type="entry name" value="Histidine-containing phosphotransfer domain, HPT domain"/>
    <property type="match status" value="1"/>
</dbReference>
<comment type="catalytic activity">
    <reaction evidence="1">
        <text>ATP + protein L-histidine = ADP + protein N-phospho-L-histidine.</text>
        <dbReference type="EC" id="2.7.13.3"/>
    </reaction>
</comment>
<dbReference type="SUPFAM" id="SSF50341">
    <property type="entry name" value="CheW-like"/>
    <property type="match status" value="1"/>
</dbReference>
<feature type="domain" description="CheW-like" evidence="13">
    <location>
        <begin position="558"/>
        <end position="690"/>
    </location>
</feature>
<evidence type="ECO:0000256" key="3">
    <source>
        <dbReference type="ARBA" id="ARBA00021495"/>
    </source>
</evidence>
<keyword evidence="6 15" id="KW-0808">Transferase</keyword>
<dbReference type="InterPro" id="IPR005467">
    <property type="entry name" value="His_kinase_dom"/>
</dbReference>
<keyword evidence="7" id="KW-0547">Nucleotide-binding</keyword>
<dbReference type="Gene3D" id="3.30.565.10">
    <property type="entry name" value="Histidine kinase-like ATPase, C-terminal domain"/>
    <property type="match status" value="1"/>
</dbReference>
<dbReference type="InterPro" id="IPR035891">
    <property type="entry name" value="CheY-binding_CheA"/>
</dbReference>
<gene>
    <name evidence="15" type="primary">cheA_7</name>
    <name evidence="15" type="ORF">SDC9_47392</name>
</gene>
<dbReference type="SMART" id="SM00260">
    <property type="entry name" value="CheW"/>
    <property type="match status" value="1"/>
</dbReference>
<comment type="caution">
    <text evidence="15">The sequence shown here is derived from an EMBL/GenBank/DDBJ whole genome shotgun (WGS) entry which is preliminary data.</text>
</comment>
<dbReference type="GO" id="GO:0006935">
    <property type="term" value="P:chemotaxis"/>
    <property type="evidence" value="ECO:0007669"/>
    <property type="project" value="UniProtKB-KW"/>
</dbReference>
<keyword evidence="5" id="KW-0597">Phosphoprotein</keyword>
<evidence type="ECO:0000256" key="9">
    <source>
        <dbReference type="ARBA" id="ARBA00022840"/>
    </source>
</evidence>
<dbReference type="CDD" id="cd00731">
    <property type="entry name" value="CheA_reg"/>
    <property type="match status" value="1"/>
</dbReference>
<keyword evidence="4" id="KW-0145">Chemotaxis</keyword>
<evidence type="ECO:0000256" key="7">
    <source>
        <dbReference type="ARBA" id="ARBA00022741"/>
    </source>
</evidence>
<dbReference type="Gene3D" id="1.20.120.160">
    <property type="entry name" value="HPT domain"/>
    <property type="match status" value="1"/>
</dbReference>
<dbReference type="InterPro" id="IPR036641">
    <property type="entry name" value="HPT_dom_sf"/>
</dbReference>
<evidence type="ECO:0000256" key="4">
    <source>
        <dbReference type="ARBA" id="ARBA00022500"/>
    </source>
</evidence>
<dbReference type="SUPFAM" id="SSF55052">
    <property type="entry name" value="CheY-binding domain of CheA"/>
    <property type="match status" value="1"/>
</dbReference>
<evidence type="ECO:0000256" key="6">
    <source>
        <dbReference type="ARBA" id="ARBA00022679"/>
    </source>
</evidence>
<dbReference type="FunFam" id="3.30.565.10:FF:000016">
    <property type="entry name" value="Chemotaxis protein CheA, putative"/>
    <property type="match status" value="1"/>
</dbReference>
<name>A0A644WFS2_9ZZZZ</name>
<dbReference type="EMBL" id="VSSQ01000777">
    <property type="protein sequence ID" value="MPM01154.1"/>
    <property type="molecule type" value="Genomic_DNA"/>
</dbReference>
<dbReference type="SMART" id="SM00073">
    <property type="entry name" value="HPT"/>
    <property type="match status" value="1"/>
</dbReference>
<protein>
    <recommendedName>
        <fullName evidence="3">Chemotaxis protein CheA</fullName>
        <ecNumber evidence="2">2.7.13.3</ecNumber>
    </recommendedName>
</protein>
<dbReference type="PANTHER" id="PTHR43395:SF1">
    <property type="entry name" value="CHEMOTAXIS PROTEIN CHEA"/>
    <property type="match status" value="1"/>
</dbReference>
<evidence type="ECO:0000256" key="2">
    <source>
        <dbReference type="ARBA" id="ARBA00012438"/>
    </source>
</evidence>